<keyword evidence="2" id="KW-0813">Transport</keyword>
<gene>
    <name evidence="4" type="primary">FABP1</name>
</gene>
<dbReference type="GO" id="GO:0005737">
    <property type="term" value="C:cytoplasm"/>
    <property type="evidence" value="ECO:0007669"/>
    <property type="project" value="UniProtKB-SubCell"/>
</dbReference>
<comment type="domain">
    <text evidence="2">Forms a beta-barrel structure that accommodates hydrophobic ligands in its interior.</text>
</comment>
<evidence type="ECO:0000256" key="2">
    <source>
        <dbReference type="RuleBase" id="RU369022"/>
    </source>
</evidence>
<keyword evidence="5" id="KW-1185">Reference proteome</keyword>
<dbReference type="Proteomes" id="UP000001646">
    <property type="component" value="Chromosome 6"/>
</dbReference>
<dbReference type="GeneTree" id="ENSGT00940000155135"/>
<keyword evidence="3" id="KW-1133">Transmembrane helix</keyword>
<reference evidence="4 5" key="1">
    <citation type="submission" date="2009-12" db="EMBL/GenBank/DDBJ databases">
        <title>The Genome Sequence of Anolis carolinensis (Green Anole Lizard).</title>
        <authorList>
            <consortium name="The Genome Sequencing Platform"/>
            <person name="Di Palma F."/>
            <person name="Alfoldi J."/>
            <person name="Heiman D."/>
            <person name="Young S."/>
            <person name="Grabherr M."/>
            <person name="Johnson J."/>
            <person name="Lander E.S."/>
            <person name="Lindblad-Toh K."/>
        </authorList>
    </citation>
    <scope>NUCLEOTIDE SEQUENCE [LARGE SCALE GENOMIC DNA]</scope>
    <source>
        <strain evidence="4 5">JBL SC #1</strain>
    </source>
</reference>
<comment type="subcellular location">
    <subcellularLocation>
        <location evidence="2">Cytoplasm</location>
    </subcellularLocation>
</comment>
<dbReference type="CDD" id="cd19444">
    <property type="entry name" value="FABP1"/>
    <property type="match status" value="1"/>
</dbReference>
<keyword evidence="3" id="KW-0472">Membrane</keyword>
<accession>A0A803SV06</accession>
<dbReference type="GO" id="GO:0015908">
    <property type="term" value="P:fatty acid transport"/>
    <property type="evidence" value="ECO:0007669"/>
    <property type="project" value="UniProtKB-UniRule"/>
</dbReference>
<organism evidence="4 5">
    <name type="scientific">Anolis carolinensis</name>
    <name type="common">Green anole</name>
    <name type="synonym">American chameleon</name>
    <dbReference type="NCBI Taxonomy" id="28377"/>
    <lineage>
        <taxon>Eukaryota</taxon>
        <taxon>Metazoa</taxon>
        <taxon>Chordata</taxon>
        <taxon>Craniata</taxon>
        <taxon>Vertebrata</taxon>
        <taxon>Euteleostomi</taxon>
        <taxon>Lepidosauria</taxon>
        <taxon>Squamata</taxon>
        <taxon>Bifurcata</taxon>
        <taxon>Unidentata</taxon>
        <taxon>Episquamata</taxon>
        <taxon>Toxicofera</taxon>
        <taxon>Iguania</taxon>
        <taxon>Dactyloidae</taxon>
        <taxon>Anolis</taxon>
    </lineage>
</organism>
<dbReference type="PANTHER" id="PTHR11955">
    <property type="entry name" value="FATTY ACID BINDING PROTEIN"/>
    <property type="match status" value="1"/>
</dbReference>
<proteinExistence type="inferred from homology"/>
<keyword evidence="3" id="KW-0812">Transmembrane</keyword>
<dbReference type="Pfam" id="PF14651">
    <property type="entry name" value="Lipocalin_7"/>
    <property type="match status" value="1"/>
</dbReference>
<reference evidence="4" key="2">
    <citation type="submission" date="2025-08" db="UniProtKB">
        <authorList>
            <consortium name="Ensembl"/>
        </authorList>
    </citation>
    <scope>IDENTIFICATION</scope>
</reference>
<dbReference type="Bgee" id="ENSACAG00000008459">
    <property type="expression patterns" value="Expressed in ovary and 8 other cell types or tissues"/>
</dbReference>
<reference evidence="4" key="3">
    <citation type="submission" date="2025-09" db="UniProtKB">
        <authorList>
            <consortium name="Ensembl"/>
        </authorList>
    </citation>
    <scope>IDENTIFICATION</scope>
</reference>
<feature type="transmembrane region" description="Helical" evidence="3">
    <location>
        <begin position="75"/>
        <end position="95"/>
    </location>
</feature>
<comment type="similarity">
    <text evidence="1 2">Belongs to the calycin superfamily. Fatty-acid binding protein (FABP) family.</text>
</comment>
<evidence type="ECO:0000256" key="3">
    <source>
        <dbReference type="SAM" id="Phobius"/>
    </source>
</evidence>
<keyword evidence="2" id="KW-0963">Cytoplasm</keyword>
<protein>
    <recommendedName>
        <fullName evidence="2">Fatty acid-binding protein, liver</fullName>
        <shortName evidence="2">L-FABP</shortName>
    </recommendedName>
    <alternativeName>
        <fullName evidence="2">Liver-type fatty acid-binding protein</fullName>
    </alternativeName>
</protein>
<dbReference type="InterPro" id="IPR012674">
    <property type="entry name" value="Calycin"/>
</dbReference>
<dbReference type="SUPFAM" id="SSF50814">
    <property type="entry name" value="Lipocalins"/>
    <property type="match status" value="1"/>
</dbReference>
<dbReference type="AlphaFoldDB" id="A0A803SV06"/>
<keyword evidence="2" id="KW-0446">Lipid-binding</keyword>
<dbReference type="InParanoid" id="A0A803SV06"/>
<dbReference type="InterPro" id="IPR000463">
    <property type="entry name" value="Fatty_acid-bd"/>
</dbReference>
<evidence type="ECO:0000313" key="5">
    <source>
        <dbReference type="Proteomes" id="UP000001646"/>
    </source>
</evidence>
<evidence type="ECO:0000313" key="4">
    <source>
        <dbReference type="Ensembl" id="ENSACAP00000026796.1"/>
    </source>
</evidence>
<evidence type="ECO:0000256" key="1">
    <source>
        <dbReference type="ARBA" id="ARBA00008390"/>
    </source>
</evidence>
<dbReference type="Ensembl" id="ENSACAT00000044785.1">
    <property type="protein sequence ID" value="ENSACAP00000026796.1"/>
    <property type="gene ID" value="ENSACAG00000008459.4"/>
</dbReference>
<sequence length="193" mass="21853">MANFKHIDIRQDVALIGDMKWISVDPLTFNLIFTSFPAWTHFSPFATVKDVDLFIFFLGPIAFDFKTHFSEVFPYWVYVLIMSVYFCPGLSDELIEKGKDVKSISEIEQNGNKFKVTVTTGSKVLINEFTIGEEAELTTPTGEKMKAVVHMEGDNKMVAKLKDITSVTEINGDTIVNTLSVGDIHYKRISKRI</sequence>
<dbReference type="PRINTS" id="PR00178">
    <property type="entry name" value="FATTYACIDBP"/>
</dbReference>
<name>A0A803SV06_ANOCA</name>
<dbReference type="GO" id="GO:0005504">
    <property type="term" value="F:fatty acid binding"/>
    <property type="evidence" value="ECO:0007669"/>
    <property type="project" value="UniProtKB-UniRule"/>
</dbReference>
<dbReference type="InterPro" id="IPR031259">
    <property type="entry name" value="ILBP"/>
</dbReference>
<dbReference type="Gene3D" id="2.40.128.20">
    <property type="match status" value="1"/>
</dbReference>
<comment type="function">
    <text evidence="2">Binds free fatty acids and their coenzyme A derivatives, bilirubin, and some other small molecules in the cytoplasm. Involved in intracellular lipid transport.</text>
</comment>